<dbReference type="Proteomes" id="UP000297452">
    <property type="component" value="Unassembled WGS sequence"/>
</dbReference>
<evidence type="ECO:0000313" key="2">
    <source>
        <dbReference type="Proteomes" id="UP000297452"/>
    </source>
</evidence>
<reference evidence="1 2" key="1">
    <citation type="submission" date="2017-12" db="EMBL/GenBank/DDBJ databases">
        <title>Comparative genomics of Botrytis spp.</title>
        <authorList>
            <person name="Valero-Jimenez C.A."/>
            <person name="Tapia P."/>
            <person name="Veloso J."/>
            <person name="Silva-Moreno E."/>
            <person name="Staats M."/>
            <person name="Valdes J.H."/>
            <person name="Van Kan J.A.L."/>
        </authorList>
    </citation>
    <scope>NUCLEOTIDE SEQUENCE [LARGE SCALE GENOMIC DNA]</scope>
    <source>
        <strain evidence="1 2">MUCL2120</strain>
    </source>
</reference>
<keyword evidence="2" id="KW-1185">Reference proteome</keyword>
<dbReference type="OrthoDB" id="10528863at2759"/>
<name>A0A4Z1I4X3_9HELO</name>
<accession>A0A4Z1I4X3</accession>
<dbReference type="EMBL" id="PQXJ01000265">
    <property type="protein sequence ID" value="TGO54522.1"/>
    <property type="molecule type" value="Genomic_DNA"/>
</dbReference>
<comment type="caution">
    <text evidence="1">The sequence shown here is derived from an EMBL/GenBank/DDBJ whole genome shotgun (WGS) entry which is preliminary data.</text>
</comment>
<sequence length="102" mass="11150">MGKLGKAGDVGHNISAPSNADVALRALSTTINTSKYVLYTKKGWEMVVMDVGGEFFKNPKEPCSTSKTFTISRTREVASHRLKADISTTRPPFQNSKSKPTM</sequence>
<protein>
    <submittedName>
        <fullName evidence="1">Uncharacterized protein</fullName>
    </submittedName>
</protein>
<proteinExistence type="predicted"/>
<evidence type="ECO:0000313" key="1">
    <source>
        <dbReference type="EMBL" id="TGO54522.1"/>
    </source>
</evidence>
<dbReference type="AlphaFoldDB" id="A0A4Z1I4X3"/>
<gene>
    <name evidence="1" type="ORF">BOTNAR_0265g00040</name>
</gene>
<organism evidence="1 2">
    <name type="scientific">Botryotinia narcissicola</name>
    <dbReference type="NCBI Taxonomy" id="278944"/>
    <lineage>
        <taxon>Eukaryota</taxon>
        <taxon>Fungi</taxon>
        <taxon>Dikarya</taxon>
        <taxon>Ascomycota</taxon>
        <taxon>Pezizomycotina</taxon>
        <taxon>Leotiomycetes</taxon>
        <taxon>Helotiales</taxon>
        <taxon>Sclerotiniaceae</taxon>
        <taxon>Botryotinia</taxon>
    </lineage>
</organism>